<sequence>MFSLIMRGNVDEWDAVPLKTSATHRFPIARFLEYTNDDIRAQFTPISPTVLTALTGIPAVFMSELQSPRGQILDYVNIRVGFILDVTFDERDLVYTFRFERNFGNQPISDRKFFERAFGMEGFELHRTHWAIKPTNIADALRTLGLISHGEAVLPPGLPTIPTVPTQEETDKIVIDDLKDYIAEVMMLHDASDDEFFYRGHSDKNYLLEPTLFRKAANGAYKYRPNEDVMVRELLAAQPSIFASDGYMLDKLVRMQHFGLPTRLLDLTSNPLVGLYFCVSTPKFDGFGNEIDGEVLVISTAKSNVMPFDSDKVSCIANISLLTDQEKNRMDTSLERLAFNETADCKKLVHFIKREKPYFENRIEPADLERILFVRARLGHERIVSQSGAFLMFGKDSILPETGQSGLKINRFTIRSKPKLLRQLESLNIKASTIYPGLDRAAQDIAKKFEIA</sequence>
<evidence type="ECO:0000313" key="3">
    <source>
        <dbReference type="Proteomes" id="UP000186406"/>
    </source>
</evidence>
<evidence type="ECO:0000313" key="2">
    <source>
        <dbReference type="EMBL" id="SHO66566.1"/>
    </source>
</evidence>
<accession>A0A1M7ZPG8</accession>
<dbReference type="OrthoDB" id="9816036at2"/>
<dbReference type="SMART" id="SM00901">
    <property type="entry name" value="FRG"/>
    <property type="match status" value="1"/>
</dbReference>
<keyword evidence="3" id="KW-1185">Reference proteome</keyword>
<dbReference type="EMBL" id="FRXO01000006">
    <property type="protein sequence ID" value="SHO66566.1"/>
    <property type="molecule type" value="Genomic_DNA"/>
</dbReference>
<name>A0A1M7ZPG8_9HYPH</name>
<feature type="domain" description="FRG" evidence="1">
    <location>
        <begin position="192"/>
        <end position="296"/>
    </location>
</feature>
<dbReference type="Proteomes" id="UP000186406">
    <property type="component" value="Unassembled WGS sequence"/>
</dbReference>
<dbReference type="AlphaFoldDB" id="A0A1M7ZPG8"/>
<reference evidence="2 3" key="1">
    <citation type="submission" date="2016-12" db="EMBL/GenBank/DDBJ databases">
        <authorList>
            <person name="Song W.-J."/>
            <person name="Kurnit D.M."/>
        </authorList>
    </citation>
    <scope>NUCLEOTIDE SEQUENCE [LARGE SCALE GENOMIC DNA]</scope>
    <source>
        <strain evidence="2 3">DSM 19599</strain>
    </source>
</reference>
<dbReference type="InterPro" id="IPR014966">
    <property type="entry name" value="FRG-dom"/>
</dbReference>
<dbReference type="Pfam" id="PF08867">
    <property type="entry name" value="FRG"/>
    <property type="match status" value="1"/>
</dbReference>
<gene>
    <name evidence="2" type="ORF">SAMN02745172_03225</name>
</gene>
<organism evidence="2 3">
    <name type="scientific">Pseudoxanthobacter soli DSM 19599</name>
    <dbReference type="NCBI Taxonomy" id="1123029"/>
    <lineage>
        <taxon>Bacteria</taxon>
        <taxon>Pseudomonadati</taxon>
        <taxon>Pseudomonadota</taxon>
        <taxon>Alphaproteobacteria</taxon>
        <taxon>Hyphomicrobiales</taxon>
        <taxon>Segnochrobactraceae</taxon>
        <taxon>Pseudoxanthobacter</taxon>
    </lineage>
</organism>
<dbReference type="RefSeq" id="WP_073630506.1">
    <property type="nucleotide sequence ID" value="NZ_FRXO01000006.1"/>
</dbReference>
<evidence type="ECO:0000259" key="1">
    <source>
        <dbReference type="SMART" id="SM00901"/>
    </source>
</evidence>
<protein>
    <submittedName>
        <fullName evidence="2">FRG domain-containing protein</fullName>
    </submittedName>
</protein>
<proteinExistence type="predicted"/>